<evidence type="ECO:0000256" key="1">
    <source>
        <dbReference type="ARBA" id="ARBA00006484"/>
    </source>
</evidence>
<dbReference type="NCBIfam" id="NF009466">
    <property type="entry name" value="PRK12826.1-2"/>
    <property type="match status" value="1"/>
</dbReference>
<dbReference type="PANTHER" id="PTHR42879:SF2">
    <property type="entry name" value="3-OXOACYL-[ACYL-CARRIER-PROTEIN] REDUCTASE FABG"/>
    <property type="match status" value="1"/>
</dbReference>
<reference evidence="3 4" key="1">
    <citation type="submission" date="2019-07" db="EMBL/GenBank/DDBJ databases">
        <title>Whole genome shotgun sequence of Aneurinibacillus danicus NBRC 102444.</title>
        <authorList>
            <person name="Hosoyama A."/>
            <person name="Uohara A."/>
            <person name="Ohji S."/>
            <person name="Ichikawa N."/>
        </authorList>
    </citation>
    <scope>NUCLEOTIDE SEQUENCE [LARGE SCALE GENOMIC DNA]</scope>
    <source>
        <strain evidence="3 4">NBRC 102444</strain>
    </source>
</reference>
<name>A0A511VAN7_9BACL</name>
<dbReference type="InterPro" id="IPR002347">
    <property type="entry name" value="SDR_fam"/>
</dbReference>
<evidence type="ECO:0000256" key="2">
    <source>
        <dbReference type="ARBA" id="ARBA00023002"/>
    </source>
</evidence>
<dbReference type="NCBIfam" id="NF047420">
    <property type="entry name" value="EF_P_mod_YmfI"/>
    <property type="match status" value="1"/>
</dbReference>
<dbReference type="GO" id="GO:0016491">
    <property type="term" value="F:oxidoreductase activity"/>
    <property type="evidence" value="ECO:0007669"/>
    <property type="project" value="UniProtKB-KW"/>
</dbReference>
<proteinExistence type="inferred from homology"/>
<gene>
    <name evidence="3" type="primary">ymfI</name>
    <name evidence="3" type="ORF">ADA01nite_17520</name>
</gene>
<sequence>MRQQRYACVTGASRGIGAAIALRLARAGYNLTLHYNSSVQEAEEVAKRCGTEGAEVTLVRADLTAPDGAEQLYGQLLQAPDVLVLNAGLSAYGMVQDVTTEEWEKMMNVHVRAPFFCARLALPHMVRRRFGRIITVSSIWGLTGASFEVLYSTAKGAVISFTKALAKEVAPSGITVNCIAPGLIRTEMMTGAFNEEELAAIVEEIPAGRMGTPEEIAALAAFLAGDEAGYINGQIISPNGAWYC</sequence>
<comment type="caution">
    <text evidence="3">The sequence shown here is derived from an EMBL/GenBank/DDBJ whole genome shotgun (WGS) entry which is preliminary data.</text>
</comment>
<dbReference type="FunFam" id="3.40.50.720:FF:000173">
    <property type="entry name" value="3-oxoacyl-[acyl-carrier protein] reductase"/>
    <property type="match status" value="1"/>
</dbReference>
<dbReference type="PANTHER" id="PTHR42879">
    <property type="entry name" value="3-OXOACYL-(ACYL-CARRIER-PROTEIN) REDUCTASE"/>
    <property type="match status" value="1"/>
</dbReference>
<dbReference type="AlphaFoldDB" id="A0A511VAN7"/>
<evidence type="ECO:0000313" key="4">
    <source>
        <dbReference type="Proteomes" id="UP000321157"/>
    </source>
</evidence>
<keyword evidence="4" id="KW-1185">Reference proteome</keyword>
<dbReference type="RefSeq" id="WP_146809572.1">
    <property type="nucleotide sequence ID" value="NZ_BJXX01000069.1"/>
</dbReference>
<dbReference type="EMBL" id="BJXX01000069">
    <property type="protein sequence ID" value="GEN34292.1"/>
    <property type="molecule type" value="Genomic_DNA"/>
</dbReference>
<dbReference type="PRINTS" id="PR00081">
    <property type="entry name" value="GDHRDH"/>
</dbReference>
<dbReference type="InterPro" id="IPR050259">
    <property type="entry name" value="SDR"/>
</dbReference>
<dbReference type="Proteomes" id="UP000321157">
    <property type="component" value="Unassembled WGS sequence"/>
</dbReference>
<dbReference type="GO" id="GO:0032787">
    <property type="term" value="P:monocarboxylic acid metabolic process"/>
    <property type="evidence" value="ECO:0007669"/>
    <property type="project" value="UniProtKB-ARBA"/>
</dbReference>
<keyword evidence="2" id="KW-0560">Oxidoreductase</keyword>
<organism evidence="3 4">
    <name type="scientific">Aneurinibacillus danicus</name>
    <dbReference type="NCBI Taxonomy" id="267746"/>
    <lineage>
        <taxon>Bacteria</taxon>
        <taxon>Bacillati</taxon>
        <taxon>Bacillota</taxon>
        <taxon>Bacilli</taxon>
        <taxon>Bacillales</taxon>
        <taxon>Paenibacillaceae</taxon>
        <taxon>Aneurinibacillus group</taxon>
        <taxon>Aneurinibacillus</taxon>
    </lineage>
</organism>
<comment type="similarity">
    <text evidence="1">Belongs to the short-chain dehydrogenases/reductases (SDR) family.</text>
</comment>
<dbReference type="Gene3D" id="3.40.50.720">
    <property type="entry name" value="NAD(P)-binding Rossmann-like Domain"/>
    <property type="match status" value="1"/>
</dbReference>
<protein>
    <submittedName>
        <fullName evidence="3">Putative oxidoreductase YmfI</fullName>
    </submittedName>
</protein>
<dbReference type="PRINTS" id="PR00080">
    <property type="entry name" value="SDRFAMILY"/>
</dbReference>
<dbReference type="SUPFAM" id="SSF51735">
    <property type="entry name" value="NAD(P)-binding Rossmann-fold domains"/>
    <property type="match status" value="1"/>
</dbReference>
<dbReference type="Pfam" id="PF13561">
    <property type="entry name" value="adh_short_C2"/>
    <property type="match status" value="1"/>
</dbReference>
<dbReference type="OrthoDB" id="9803333at2"/>
<dbReference type="InterPro" id="IPR020904">
    <property type="entry name" value="Sc_DH/Rdtase_CS"/>
</dbReference>
<evidence type="ECO:0000313" key="3">
    <source>
        <dbReference type="EMBL" id="GEN34292.1"/>
    </source>
</evidence>
<dbReference type="InterPro" id="IPR036291">
    <property type="entry name" value="NAD(P)-bd_dom_sf"/>
</dbReference>
<dbReference type="PROSITE" id="PS00061">
    <property type="entry name" value="ADH_SHORT"/>
    <property type="match status" value="1"/>
</dbReference>
<accession>A0A511VAN7</accession>